<organism evidence="1">
    <name type="scientific">Albugo laibachii Nc14</name>
    <dbReference type="NCBI Taxonomy" id="890382"/>
    <lineage>
        <taxon>Eukaryota</taxon>
        <taxon>Sar</taxon>
        <taxon>Stramenopiles</taxon>
        <taxon>Oomycota</taxon>
        <taxon>Peronosporomycetes</taxon>
        <taxon>Albuginales</taxon>
        <taxon>Albuginaceae</taxon>
        <taxon>Albugo</taxon>
    </lineage>
</organism>
<sequence>MECNSLDLAIDLYLSSVEISIDLSAIKIPTRVNLAKLIDRIIKVISLPSSLPCSVFYSVLDIGTIGCSIRMLTAHSQNSILDFFPTAFADDTS</sequence>
<protein>
    <submittedName>
        <fullName evidence="1">AlNc14C201G8695 protein</fullName>
    </submittedName>
</protein>
<dbReference type="HOGENOM" id="CLU_2404120_0_0_1"/>
<reference evidence="1" key="2">
    <citation type="submission" date="2011-02" db="EMBL/GenBank/DDBJ databases">
        <authorList>
            <person name="MacLean D."/>
        </authorList>
    </citation>
    <scope>NUCLEOTIDE SEQUENCE</scope>
</reference>
<accession>F0WQN4</accession>
<reference evidence="1" key="1">
    <citation type="journal article" date="2011" name="PLoS Biol.">
        <title>Gene gain and loss during evolution of obligate parasitism in the white rust pathogen of Arabidopsis thaliana.</title>
        <authorList>
            <person name="Kemen E."/>
            <person name="Gardiner A."/>
            <person name="Schultz-Larsen T."/>
            <person name="Kemen A.C."/>
            <person name="Balmuth A.L."/>
            <person name="Robert-Seilaniantz A."/>
            <person name="Bailey K."/>
            <person name="Holub E."/>
            <person name="Studholme D.J."/>
            <person name="Maclean D."/>
            <person name="Jones J.D."/>
        </authorList>
    </citation>
    <scope>NUCLEOTIDE SEQUENCE</scope>
</reference>
<proteinExistence type="predicted"/>
<evidence type="ECO:0000313" key="1">
    <source>
        <dbReference type="EMBL" id="CCA23643.1"/>
    </source>
</evidence>
<gene>
    <name evidence="1" type="primary">AlNc14C201G8695</name>
    <name evidence="1" type="ORF">ALNC14_097870</name>
</gene>
<name>F0WQN4_9STRA</name>
<dbReference type="AlphaFoldDB" id="F0WQN4"/>
<dbReference type="EMBL" id="FR824246">
    <property type="protein sequence ID" value="CCA23643.1"/>
    <property type="molecule type" value="Genomic_DNA"/>
</dbReference>